<dbReference type="GO" id="GO:0003677">
    <property type="term" value="F:DNA binding"/>
    <property type="evidence" value="ECO:0007669"/>
    <property type="project" value="UniProtKB-KW"/>
</dbReference>
<dbReference type="CDD" id="cd01282">
    <property type="entry name" value="HTH_MerR-like_sg3"/>
    <property type="match status" value="1"/>
</dbReference>
<feature type="coiled-coil region" evidence="4">
    <location>
        <begin position="81"/>
        <end position="108"/>
    </location>
</feature>
<accession>A0A7W5GE33</accession>
<gene>
    <name evidence="6" type="ORF">FHS16_006188</name>
</gene>
<evidence type="ECO:0000256" key="2">
    <source>
        <dbReference type="ARBA" id="ARBA00023125"/>
    </source>
</evidence>
<dbReference type="InterPro" id="IPR047057">
    <property type="entry name" value="MerR_fam"/>
</dbReference>
<reference evidence="6 7" key="1">
    <citation type="submission" date="2020-08" db="EMBL/GenBank/DDBJ databases">
        <title>Genomic Encyclopedia of Type Strains, Phase III (KMG-III): the genomes of soil and plant-associated and newly described type strains.</title>
        <authorList>
            <person name="Whitman W."/>
        </authorList>
    </citation>
    <scope>NUCLEOTIDE SEQUENCE [LARGE SCALE GENOMIC DNA]</scope>
    <source>
        <strain evidence="6 7">CECT 8234</strain>
    </source>
</reference>
<dbReference type="InterPro" id="IPR015358">
    <property type="entry name" value="Tscrpt_reg_MerR_DNA-bd"/>
</dbReference>
<dbReference type="PROSITE" id="PS00552">
    <property type="entry name" value="HTH_MERR_1"/>
    <property type="match status" value="1"/>
</dbReference>
<dbReference type="PANTHER" id="PTHR30204">
    <property type="entry name" value="REDOX-CYCLING DRUG-SENSING TRANSCRIPTIONAL ACTIVATOR SOXR"/>
    <property type="match status" value="1"/>
</dbReference>
<dbReference type="PRINTS" id="PR00040">
    <property type="entry name" value="HTHMERR"/>
</dbReference>
<dbReference type="SMART" id="SM00422">
    <property type="entry name" value="HTH_MERR"/>
    <property type="match status" value="1"/>
</dbReference>
<dbReference type="RefSeq" id="WP_183571250.1">
    <property type="nucleotide sequence ID" value="NZ_CBCSLB010000034.1"/>
</dbReference>
<sequence>MRIGELSRITGVSIRSLRHYEKQGLIASIRLPNGYRDYSPLAEDTVATIKLYLNLGLTTEQISSFLTCVLKNKEAFCAEIMPVYEQKLAEIERQLAQLTQIKANLVDRITSIQHGDQDKKYEEDQDDH</sequence>
<keyword evidence="2 6" id="KW-0238">DNA-binding</keyword>
<evidence type="ECO:0000256" key="3">
    <source>
        <dbReference type="ARBA" id="ARBA00023163"/>
    </source>
</evidence>
<evidence type="ECO:0000313" key="7">
    <source>
        <dbReference type="Proteomes" id="UP000518605"/>
    </source>
</evidence>
<name>A0A7W5GE33_9BACL</name>
<dbReference type="EMBL" id="JACHXW010000032">
    <property type="protein sequence ID" value="MBB3156068.1"/>
    <property type="molecule type" value="Genomic_DNA"/>
</dbReference>
<dbReference type="Pfam" id="PF09278">
    <property type="entry name" value="MerR-DNA-bind"/>
    <property type="match status" value="1"/>
</dbReference>
<evidence type="ECO:0000259" key="5">
    <source>
        <dbReference type="PROSITE" id="PS50937"/>
    </source>
</evidence>
<keyword evidence="7" id="KW-1185">Reference proteome</keyword>
<dbReference type="Proteomes" id="UP000518605">
    <property type="component" value="Unassembled WGS sequence"/>
</dbReference>
<organism evidence="6 7">
    <name type="scientific">Paenibacillus endophyticus</name>
    <dbReference type="NCBI Taxonomy" id="1294268"/>
    <lineage>
        <taxon>Bacteria</taxon>
        <taxon>Bacillati</taxon>
        <taxon>Bacillota</taxon>
        <taxon>Bacilli</taxon>
        <taxon>Bacillales</taxon>
        <taxon>Paenibacillaceae</taxon>
        <taxon>Paenibacillus</taxon>
    </lineage>
</organism>
<evidence type="ECO:0000256" key="4">
    <source>
        <dbReference type="SAM" id="Coils"/>
    </source>
</evidence>
<evidence type="ECO:0000313" key="6">
    <source>
        <dbReference type="EMBL" id="MBB3156068.1"/>
    </source>
</evidence>
<keyword evidence="1" id="KW-0805">Transcription regulation</keyword>
<dbReference type="PROSITE" id="PS50937">
    <property type="entry name" value="HTH_MERR_2"/>
    <property type="match status" value="1"/>
</dbReference>
<dbReference type="InterPro" id="IPR009061">
    <property type="entry name" value="DNA-bd_dom_put_sf"/>
</dbReference>
<comment type="caution">
    <text evidence="6">The sequence shown here is derived from an EMBL/GenBank/DDBJ whole genome shotgun (WGS) entry which is preliminary data.</text>
</comment>
<keyword evidence="3" id="KW-0804">Transcription</keyword>
<feature type="domain" description="HTH merR-type" evidence="5">
    <location>
        <begin position="1"/>
        <end position="68"/>
    </location>
</feature>
<dbReference type="Pfam" id="PF00376">
    <property type="entry name" value="MerR"/>
    <property type="match status" value="1"/>
</dbReference>
<keyword evidence="4" id="KW-0175">Coiled coil</keyword>
<dbReference type="GO" id="GO:0003700">
    <property type="term" value="F:DNA-binding transcription factor activity"/>
    <property type="evidence" value="ECO:0007669"/>
    <property type="project" value="InterPro"/>
</dbReference>
<dbReference type="InterPro" id="IPR000551">
    <property type="entry name" value="MerR-type_HTH_dom"/>
</dbReference>
<dbReference type="PANTHER" id="PTHR30204:SF94">
    <property type="entry name" value="HEAVY METAL-DEPENDENT TRANSCRIPTIONAL REGULATOR HI_0293-RELATED"/>
    <property type="match status" value="1"/>
</dbReference>
<protein>
    <submittedName>
        <fullName evidence="6">DNA-binding transcriptional MerR regulator</fullName>
    </submittedName>
</protein>
<dbReference type="Gene3D" id="1.10.1660.10">
    <property type="match status" value="1"/>
</dbReference>
<dbReference type="AlphaFoldDB" id="A0A7W5GE33"/>
<evidence type="ECO:0000256" key="1">
    <source>
        <dbReference type="ARBA" id="ARBA00023015"/>
    </source>
</evidence>
<dbReference type="SUPFAM" id="SSF46955">
    <property type="entry name" value="Putative DNA-binding domain"/>
    <property type="match status" value="1"/>
</dbReference>
<proteinExistence type="predicted"/>